<dbReference type="AlphaFoldDB" id="Q255B3"/>
<comment type="similarity">
    <text evidence="1">Belongs to the GTP-binding SRP family. SRP54 subfamily.</text>
</comment>
<evidence type="ECO:0000256" key="1">
    <source>
        <dbReference type="ARBA" id="ARBA00005450"/>
    </source>
</evidence>
<feature type="domain" description="SRP54-type proteins GTP-binding" evidence="11">
    <location>
        <begin position="99"/>
        <end position="295"/>
    </location>
</feature>
<dbReference type="GO" id="GO:0003924">
    <property type="term" value="F:GTPase activity"/>
    <property type="evidence" value="ECO:0007669"/>
    <property type="project" value="InterPro"/>
</dbReference>
<gene>
    <name evidence="13" type="primary">ffh</name>
    <name evidence="13" type="ordered locus">CF0353</name>
</gene>
<feature type="domain" description="Signal recognition particle SRP54 helical bundle" evidence="12">
    <location>
        <begin position="1"/>
        <end position="86"/>
    </location>
</feature>
<dbReference type="InterPro" id="IPR036891">
    <property type="entry name" value="Signal_recog_part_SRP54_M_sf"/>
</dbReference>
<dbReference type="HOGENOM" id="CLU_009301_6_0_0"/>
<dbReference type="GO" id="GO:0006614">
    <property type="term" value="P:SRP-dependent cotranslational protein targeting to membrane"/>
    <property type="evidence" value="ECO:0007669"/>
    <property type="project" value="InterPro"/>
</dbReference>
<dbReference type="Pfam" id="PF02978">
    <property type="entry name" value="SRP_SPB"/>
    <property type="match status" value="1"/>
</dbReference>
<dbReference type="KEGG" id="cfe:CF0353"/>
<dbReference type="Gene3D" id="1.10.260.30">
    <property type="entry name" value="Signal recognition particle, SRP54 subunit, M-domain"/>
    <property type="match status" value="1"/>
</dbReference>
<dbReference type="RefSeq" id="WP_011457905.1">
    <property type="nucleotide sequence ID" value="NC_007899.1"/>
</dbReference>
<dbReference type="Pfam" id="PF02881">
    <property type="entry name" value="SRP54_N"/>
    <property type="match status" value="1"/>
</dbReference>
<sequence length="448" mass="50263">MISSLSQKLSSIFSSLISSRRITEENISEAIREVRLALLDADVNYHVVKSFIAKVKQKILGEEVWKHVSPGQQFIRHLHEELTELLISSEADLTTSGNPGVVLLCGLQGTGKTTTCAKLAAYVLEKRKAKKVLVVPCDLKRYAAVDQLRNLISKTKAELYNSEAQDPVKVVSQALDYAKQNGHDLVLIDTAGRLHVDEAMMEELASIQKASKSCERLFVMNLAMGQDAVTTAKAFDDCLDLTGVIISMTDGDARAGAVLSMKSLLGKPIKFEGCGEKIQDLRPFNAESMADRILGMGDTMHFVQKMRECISEEEDEELGKKLIESTFTYEDYYKQMKAFRRMGPLRKLMGMMPSFGGMKPSDKEIADSEEHMKRTEAIILSMTPQERSEKVELDMSRMKRIAAGCGLTLGDVNQFRKRMMQSKKFFKNMSKEKIEQMKKKMSGGNLWR</sequence>
<keyword evidence="14" id="KW-1185">Reference proteome</keyword>
<comment type="catalytic activity">
    <reaction evidence="9">
        <text>GTP + H2O = GDP + phosphate + H(+)</text>
        <dbReference type="Rhea" id="RHEA:19669"/>
        <dbReference type="ChEBI" id="CHEBI:15377"/>
        <dbReference type="ChEBI" id="CHEBI:15378"/>
        <dbReference type="ChEBI" id="CHEBI:37565"/>
        <dbReference type="ChEBI" id="CHEBI:43474"/>
        <dbReference type="ChEBI" id="CHEBI:58189"/>
        <dbReference type="EC" id="3.6.5.4"/>
    </reaction>
</comment>
<dbReference type="STRING" id="264202.CF0353"/>
<evidence type="ECO:0000259" key="11">
    <source>
        <dbReference type="SMART" id="SM00962"/>
    </source>
</evidence>
<dbReference type="PANTHER" id="PTHR11564">
    <property type="entry name" value="SIGNAL RECOGNITION PARTICLE 54K PROTEIN SRP54"/>
    <property type="match status" value="1"/>
</dbReference>
<dbReference type="SMART" id="SM00963">
    <property type="entry name" value="SRP54_N"/>
    <property type="match status" value="1"/>
</dbReference>
<dbReference type="GO" id="GO:0048500">
    <property type="term" value="C:signal recognition particle"/>
    <property type="evidence" value="ECO:0007669"/>
    <property type="project" value="InterPro"/>
</dbReference>
<reference evidence="13 14" key="1">
    <citation type="journal article" date="2006" name="DNA Res.">
        <title>Genome sequence of the cat pathogen, Chlamydophila felis.</title>
        <authorList>
            <person name="Azuma Y."/>
            <person name="Hirakawa H."/>
            <person name="Yamashita A."/>
            <person name="Cai Y."/>
            <person name="Rahman M.A."/>
            <person name="Suzuki H."/>
            <person name="Mitaku S."/>
            <person name="Toh H."/>
            <person name="Goto S."/>
            <person name="Murakami T."/>
            <person name="Sugi K."/>
            <person name="Hayashi H."/>
            <person name="Fukushi H."/>
            <person name="Hattori M."/>
            <person name="Kuhara S."/>
            <person name="Shirai M."/>
        </authorList>
    </citation>
    <scope>NUCLEOTIDE SEQUENCE [LARGE SCALE GENOMIC DNA]</scope>
    <source>
        <strain evidence="13 14">Fe/C-56</strain>
    </source>
</reference>
<dbReference type="SUPFAM" id="SSF47446">
    <property type="entry name" value="Signal peptide-binding domain"/>
    <property type="match status" value="1"/>
</dbReference>
<dbReference type="Pfam" id="PF00448">
    <property type="entry name" value="SRP54"/>
    <property type="match status" value="1"/>
</dbReference>
<evidence type="ECO:0000256" key="4">
    <source>
        <dbReference type="ARBA" id="ARBA00022884"/>
    </source>
</evidence>
<evidence type="ECO:0000256" key="2">
    <source>
        <dbReference type="ARBA" id="ARBA00022741"/>
    </source>
</evidence>
<protein>
    <recommendedName>
        <fullName evidence="8">signal-recognition-particle GTPase</fullName>
        <ecNumber evidence="8">3.6.5.4</ecNumber>
    </recommendedName>
</protein>
<dbReference type="InterPro" id="IPR022941">
    <property type="entry name" value="SRP54"/>
</dbReference>
<evidence type="ECO:0000256" key="5">
    <source>
        <dbReference type="ARBA" id="ARBA00023134"/>
    </source>
</evidence>
<feature type="domain" description="AAA+ ATPase" evidence="10">
    <location>
        <begin position="98"/>
        <end position="301"/>
    </location>
</feature>
<evidence type="ECO:0000256" key="6">
    <source>
        <dbReference type="ARBA" id="ARBA00023135"/>
    </source>
</evidence>
<dbReference type="Gene3D" id="3.40.50.300">
    <property type="entry name" value="P-loop containing nucleotide triphosphate hydrolases"/>
    <property type="match status" value="1"/>
</dbReference>
<evidence type="ECO:0000256" key="7">
    <source>
        <dbReference type="ARBA" id="ARBA00023274"/>
    </source>
</evidence>
<dbReference type="InterPro" id="IPR004780">
    <property type="entry name" value="SRP"/>
</dbReference>
<dbReference type="OrthoDB" id="9804720at2"/>
<dbReference type="NCBIfam" id="TIGR00959">
    <property type="entry name" value="ffh"/>
    <property type="match status" value="1"/>
</dbReference>
<evidence type="ECO:0000259" key="12">
    <source>
        <dbReference type="SMART" id="SM00963"/>
    </source>
</evidence>
<evidence type="ECO:0000256" key="3">
    <source>
        <dbReference type="ARBA" id="ARBA00022801"/>
    </source>
</evidence>
<dbReference type="GO" id="GO:0005525">
    <property type="term" value="F:GTP binding"/>
    <property type="evidence" value="ECO:0007669"/>
    <property type="project" value="UniProtKB-KW"/>
</dbReference>
<dbReference type="InterPro" id="IPR003593">
    <property type="entry name" value="AAA+_ATPase"/>
</dbReference>
<dbReference type="Gene3D" id="1.20.120.140">
    <property type="entry name" value="Signal recognition particle SRP54, nucleotide-binding domain"/>
    <property type="match status" value="1"/>
</dbReference>
<evidence type="ECO:0000313" key="13">
    <source>
        <dbReference type="EMBL" id="BAE81125.1"/>
    </source>
</evidence>
<dbReference type="GO" id="GO:0008312">
    <property type="term" value="F:7S RNA binding"/>
    <property type="evidence" value="ECO:0007669"/>
    <property type="project" value="InterPro"/>
</dbReference>
<keyword evidence="4" id="KW-0694">RNA-binding</keyword>
<organism evidence="13 14">
    <name type="scientific">Chlamydia felis (strain Fe/C-56)</name>
    <name type="common">Chlamydophila felis</name>
    <dbReference type="NCBI Taxonomy" id="264202"/>
    <lineage>
        <taxon>Bacteria</taxon>
        <taxon>Pseudomonadati</taxon>
        <taxon>Chlamydiota</taxon>
        <taxon>Chlamydiia</taxon>
        <taxon>Chlamydiales</taxon>
        <taxon>Chlamydiaceae</taxon>
        <taxon>Chlamydia/Chlamydophila group</taxon>
        <taxon>Chlamydia</taxon>
    </lineage>
</organism>
<dbReference type="SMART" id="SM00962">
    <property type="entry name" value="SRP54"/>
    <property type="match status" value="1"/>
</dbReference>
<evidence type="ECO:0000256" key="9">
    <source>
        <dbReference type="ARBA" id="ARBA00048027"/>
    </source>
</evidence>
<dbReference type="EC" id="3.6.5.4" evidence="8"/>
<dbReference type="SMART" id="SM00382">
    <property type="entry name" value="AAA"/>
    <property type="match status" value="1"/>
</dbReference>
<name>Q255B3_CHLFF</name>
<dbReference type="SUPFAM" id="SSF52540">
    <property type="entry name" value="P-loop containing nucleoside triphosphate hydrolases"/>
    <property type="match status" value="1"/>
</dbReference>
<dbReference type="eggNOG" id="COG0541">
    <property type="taxonomic scope" value="Bacteria"/>
</dbReference>
<dbReference type="InterPro" id="IPR000897">
    <property type="entry name" value="SRP54_GTPase_dom"/>
</dbReference>
<evidence type="ECO:0000313" key="14">
    <source>
        <dbReference type="Proteomes" id="UP000001260"/>
    </source>
</evidence>
<dbReference type="Proteomes" id="UP000001260">
    <property type="component" value="Chromosome"/>
</dbReference>
<dbReference type="PANTHER" id="PTHR11564:SF5">
    <property type="entry name" value="SIGNAL RECOGNITION PARTICLE SUBUNIT SRP54"/>
    <property type="match status" value="1"/>
</dbReference>
<keyword evidence="3" id="KW-0378">Hydrolase</keyword>
<dbReference type="InterPro" id="IPR013822">
    <property type="entry name" value="Signal_recog_particl_SRP54_hlx"/>
</dbReference>
<dbReference type="InterPro" id="IPR027417">
    <property type="entry name" value="P-loop_NTPase"/>
</dbReference>
<dbReference type="InterPro" id="IPR042101">
    <property type="entry name" value="SRP54_N_sf"/>
</dbReference>
<keyword evidence="5" id="KW-0342">GTP-binding</keyword>
<keyword evidence="2" id="KW-0547">Nucleotide-binding</keyword>
<dbReference type="EMBL" id="AP006861">
    <property type="protein sequence ID" value="BAE81125.1"/>
    <property type="molecule type" value="Genomic_DNA"/>
</dbReference>
<keyword evidence="7" id="KW-0687">Ribonucleoprotein</keyword>
<dbReference type="InterPro" id="IPR004125">
    <property type="entry name" value="Signal_recog_particle_SRP54_M"/>
</dbReference>
<keyword evidence="6" id="KW-0733">Signal recognition particle</keyword>
<evidence type="ECO:0000259" key="10">
    <source>
        <dbReference type="SMART" id="SM00382"/>
    </source>
</evidence>
<evidence type="ECO:0000256" key="8">
    <source>
        <dbReference type="ARBA" id="ARBA00035672"/>
    </source>
</evidence>
<accession>Q255B3</accession>
<proteinExistence type="inferred from homology"/>